<keyword evidence="4" id="KW-1185">Reference proteome</keyword>
<reference evidence="3" key="1">
    <citation type="submission" date="2020-11" db="EMBL/GenBank/DDBJ databases">
        <authorList>
            <person name="Tran Van P."/>
        </authorList>
    </citation>
    <scope>NUCLEOTIDE SEQUENCE</scope>
</reference>
<dbReference type="OrthoDB" id="8194427at2759"/>
<dbReference type="EMBL" id="CAJPVJ010000169">
    <property type="protein sequence ID" value="CAG2161572.1"/>
    <property type="molecule type" value="Genomic_DNA"/>
</dbReference>
<dbReference type="PANTHER" id="PTHR39952:SF1">
    <property type="match status" value="1"/>
</dbReference>
<evidence type="ECO:0000313" key="3">
    <source>
        <dbReference type="EMBL" id="CAD7638041.1"/>
    </source>
</evidence>
<dbReference type="Proteomes" id="UP000728032">
    <property type="component" value="Unassembled WGS sequence"/>
</dbReference>
<dbReference type="PANTHER" id="PTHR39952">
    <property type="entry name" value="FI02073P"/>
    <property type="match status" value="1"/>
</dbReference>
<dbReference type="EMBL" id="OC914994">
    <property type="protein sequence ID" value="CAD7638041.1"/>
    <property type="molecule type" value="Genomic_DNA"/>
</dbReference>
<feature type="compositionally biased region" description="Low complexity" evidence="1">
    <location>
        <begin position="776"/>
        <end position="787"/>
    </location>
</feature>
<feature type="transmembrane region" description="Helical" evidence="2">
    <location>
        <begin position="25"/>
        <end position="50"/>
    </location>
</feature>
<keyword evidence="2" id="KW-0472">Membrane</keyword>
<feature type="region of interest" description="Disordered" evidence="1">
    <location>
        <begin position="776"/>
        <end position="810"/>
    </location>
</feature>
<protein>
    <submittedName>
        <fullName evidence="3">Uncharacterized protein</fullName>
    </submittedName>
</protein>
<feature type="transmembrane region" description="Helical" evidence="2">
    <location>
        <begin position="70"/>
        <end position="96"/>
    </location>
</feature>
<organism evidence="3">
    <name type="scientific">Oppiella nova</name>
    <dbReference type="NCBI Taxonomy" id="334625"/>
    <lineage>
        <taxon>Eukaryota</taxon>
        <taxon>Metazoa</taxon>
        <taxon>Ecdysozoa</taxon>
        <taxon>Arthropoda</taxon>
        <taxon>Chelicerata</taxon>
        <taxon>Arachnida</taxon>
        <taxon>Acari</taxon>
        <taxon>Acariformes</taxon>
        <taxon>Sarcoptiformes</taxon>
        <taxon>Oribatida</taxon>
        <taxon>Brachypylina</taxon>
        <taxon>Oppioidea</taxon>
        <taxon>Oppiidae</taxon>
        <taxon>Oppiella</taxon>
    </lineage>
</organism>
<evidence type="ECO:0000313" key="4">
    <source>
        <dbReference type="Proteomes" id="UP000728032"/>
    </source>
</evidence>
<evidence type="ECO:0000256" key="2">
    <source>
        <dbReference type="SAM" id="Phobius"/>
    </source>
</evidence>
<feature type="transmembrane region" description="Helical" evidence="2">
    <location>
        <begin position="156"/>
        <end position="178"/>
    </location>
</feature>
<keyword evidence="2" id="KW-1133">Transmembrane helix</keyword>
<sequence>MSTNRESRPVTNCCNITSISWDHKYIVLCVICGTVSTLVGSLIVLIYALIRSNTSSLQYFETIPTYIVAILMKAIGVMYLICALLSVVVTVTTTVIHMNRLQTHSQCIYNTNYRTCTCITPPVPNGETNVGHHMIFEDTTDCNVVHGLLFSCLRGLFGLSVFAILICIFSLMLVYQLLSHQKKKKYLQQLELRRRFQIQCRGFGSSHPSYVSSHVSPLILAQSRNHSLRHLPYNSYSEDNSPNGWCLPPHSYDYLDSRSHNRNFEEDMQSNVGIMTNRSNSWTNWLNWPRNQIWSSANHVSNQNTNRGFFGLFRRNHNNRDTNDRNSTQNLWRHPTGHNFLPPHVFIPRIGSSGLSPLPQHLLRYRDNHLRPTIMRAMSSAHRRTRSNDGIFQHMNAQHMSMDPAFNGGHVVNNSANMFAIWGPPPPYTCSQPQSLNRINTICNNMNHSSGAQHCRQSSVHSSDVTPASKMSTPLSERRLRCNAFSSQGIRLTIEGNDSLLAPETKGSCIVEIHVPYNEDQQNNEMNVFEKQSSGHKKSNLSFNTMPSMKRADQLQPINPFKSLSNIPIIFPMNSPKNTGFTDSELESNKSKLESIQNVYRTQIFDQKSLTSSSTPTSTSNITSEITSELSTYNNTDEGSFSVTSFPVDPPTDYKSTLVIQTPNTQSSPLTEKSSNNVAQRHAINGCAKEKDNRLNSAQSMPNLSCIIPVSSSKSTSTRTQPNFWELHRIPSSGNTSTSQDLADFELDLDEESIKMVADLPNDNIRVTKLAAISSEKSSSETTASITPELLKPPTPFNNQNFSESSTATLSSLSEPKPELIINITGIQV</sequence>
<name>A0A7R9LD01_9ACAR</name>
<proteinExistence type="predicted"/>
<evidence type="ECO:0000256" key="1">
    <source>
        <dbReference type="SAM" id="MobiDB-lite"/>
    </source>
</evidence>
<keyword evidence="2" id="KW-0812">Transmembrane</keyword>
<gene>
    <name evidence="3" type="ORF">ONB1V03_LOCUS1177</name>
</gene>
<accession>A0A7R9LD01</accession>
<dbReference type="AlphaFoldDB" id="A0A7R9LD01"/>